<dbReference type="Pfam" id="PF05655">
    <property type="entry name" value="AvrD"/>
    <property type="match status" value="2"/>
</dbReference>
<protein>
    <submittedName>
        <fullName evidence="1">Uncharacterized protein</fullName>
    </submittedName>
</protein>
<evidence type="ECO:0000313" key="1">
    <source>
        <dbReference type="EMBL" id="QOT77092.1"/>
    </source>
</evidence>
<dbReference type="RefSeq" id="WP_150993087.1">
    <property type="nucleotide sequence ID" value="NZ_CP062803.1"/>
</dbReference>
<gene>
    <name evidence="1" type="ORF">F7R26_003080</name>
</gene>
<dbReference type="InterPro" id="IPR008799">
    <property type="entry name" value="Pseudomon_AvrD"/>
</dbReference>
<proteinExistence type="predicted"/>
<name>A0A643FJB1_9BURK</name>
<evidence type="ECO:0000313" key="2">
    <source>
        <dbReference type="Proteomes" id="UP000397656"/>
    </source>
</evidence>
<dbReference type="EMBL" id="CP062803">
    <property type="protein sequence ID" value="QOT77092.1"/>
    <property type="molecule type" value="Genomic_DNA"/>
</dbReference>
<sequence>MHLSARAEANRARQHPSQRGQSRHFADIDQLLGPREQRYFGSGFKRVQYRVIAPCTDIAALPCQGKVAIIYPQDWSRKSNGATAPPHLSTVDATHLGAVLSEWAVAQRFTTSPAEPEVLINRCEIRSGSAPDEQLDALPYAIHRIVTEPLKDRRSLYRFSTQIDLQLGSMELAVTLTHNGQPRNNATHFDNTGMLEHDAPQSVAGRLAIGGVYGIDLHHLMLSPDDGHAVAETIFSAPTSVYRTLSNVEFVLACAQMAQAVIYQKDRISRTRSNTLWMRDFIISTAVPCKVRRQQLIELHTLSHKRMRADGCNWSVFRFLCQLGAMTATFTFAHHLPATEEDAPPASGD</sequence>
<dbReference type="GeneID" id="98399870"/>
<organism evidence="1 2">
    <name type="scientific">Cupriavidus basilensis</name>
    <dbReference type="NCBI Taxonomy" id="68895"/>
    <lineage>
        <taxon>Bacteria</taxon>
        <taxon>Pseudomonadati</taxon>
        <taxon>Pseudomonadota</taxon>
        <taxon>Betaproteobacteria</taxon>
        <taxon>Burkholderiales</taxon>
        <taxon>Burkholderiaceae</taxon>
        <taxon>Cupriavidus</taxon>
    </lineage>
</organism>
<dbReference type="Proteomes" id="UP000397656">
    <property type="component" value="Chromosome 1"/>
</dbReference>
<reference evidence="1 2" key="1">
    <citation type="submission" date="2020-10" db="EMBL/GenBank/DDBJ databases">
        <title>Complete genome sequence of Cupriavidus basilensis CCUG 49340T.</title>
        <authorList>
            <person name="Salva-Serra F."/>
            <person name="Donoso R.A."/>
            <person name="Cho K.H."/>
            <person name="Yoo J.A."/>
            <person name="Lee K."/>
            <person name="Yoon S.-H."/>
            <person name="Perez-Pantoja D."/>
            <person name="Moore E.R.B."/>
        </authorList>
    </citation>
    <scope>NUCLEOTIDE SEQUENCE [LARGE SCALE GENOMIC DNA]</scope>
    <source>
        <strain evidence="2">CCUG 49340</strain>
    </source>
</reference>
<dbReference type="AlphaFoldDB" id="A0A643FJB1"/>
<accession>A0A643FJB1</accession>